<accession>A0A645AI23</accession>
<name>A0A645AI23_9ZZZZ</name>
<dbReference type="Gene3D" id="2.60.120.10">
    <property type="entry name" value="Jelly Rolls"/>
    <property type="match status" value="1"/>
</dbReference>
<dbReference type="Pfam" id="PF01381">
    <property type="entry name" value="HTH_3"/>
    <property type="match status" value="1"/>
</dbReference>
<reference evidence="3" key="1">
    <citation type="submission" date="2019-08" db="EMBL/GenBank/DDBJ databases">
        <authorList>
            <person name="Kucharzyk K."/>
            <person name="Murdoch R.W."/>
            <person name="Higgins S."/>
            <person name="Loffler F."/>
        </authorList>
    </citation>
    <scope>NUCLEOTIDE SEQUENCE</scope>
</reference>
<dbReference type="SUPFAM" id="SSF47413">
    <property type="entry name" value="lambda repressor-like DNA-binding domains"/>
    <property type="match status" value="1"/>
</dbReference>
<dbReference type="PROSITE" id="PS50943">
    <property type="entry name" value="HTH_CROC1"/>
    <property type="match status" value="1"/>
</dbReference>
<dbReference type="InterPro" id="IPR011051">
    <property type="entry name" value="RmlC_Cupin_sf"/>
</dbReference>
<dbReference type="CDD" id="cd00093">
    <property type="entry name" value="HTH_XRE"/>
    <property type="match status" value="1"/>
</dbReference>
<evidence type="ECO:0000256" key="1">
    <source>
        <dbReference type="ARBA" id="ARBA00023125"/>
    </source>
</evidence>
<proteinExistence type="predicted"/>
<dbReference type="EMBL" id="VSSQ01014059">
    <property type="protein sequence ID" value="MPM52855.1"/>
    <property type="molecule type" value="Genomic_DNA"/>
</dbReference>
<dbReference type="InterPro" id="IPR013096">
    <property type="entry name" value="Cupin_2"/>
</dbReference>
<evidence type="ECO:0000313" key="3">
    <source>
        <dbReference type="EMBL" id="MPM52855.1"/>
    </source>
</evidence>
<comment type="caution">
    <text evidence="3">The sequence shown here is derived from an EMBL/GenBank/DDBJ whole genome shotgun (WGS) entry which is preliminary data.</text>
</comment>
<dbReference type="GO" id="GO:0003700">
    <property type="term" value="F:DNA-binding transcription factor activity"/>
    <property type="evidence" value="ECO:0007669"/>
    <property type="project" value="TreeGrafter"/>
</dbReference>
<dbReference type="SMART" id="SM00530">
    <property type="entry name" value="HTH_XRE"/>
    <property type="match status" value="1"/>
</dbReference>
<dbReference type="Gene3D" id="1.10.260.40">
    <property type="entry name" value="lambda repressor-like DNA-binding domains"/>
    <property type="match status" value="1"/>
</dbReference>
<dbReference type="GO" id="GO:0005829">
    <property type="term" value="C:cytosol"/>
    <property type="evidence" value="ECO:0007669"/>
    <property type="project" value="TreeGrafter"/>
</dbReference>
<dbReference type="InterPro" id="IPR010982">
    <property type="entry name" value="Lambda_DNA-bd_dom_sf"/>
</dbReference>
<feature type="domain" description="HTH cro/C1-type" evidence="2">
    <location>
        <begin position="9"/>
        <end position="63"/>
    </location>
</feature>
<dbReference type="InterPro" id="IPR050807">
    <property type="entry name" value="TransReg_Diox_bact_type"/>
</dbReference>
<evidence type="ECO:0000259" key="2">
    <source>
        <dbReference type="PROSITE" id="PS50943"/>
    </source>
</evidence>
<dbReference type="CDD" id="cd02209">
    <property type="entry name" value="cupin_XRE_C"/>
    <property type="match status" value="1"/>
</dbReference>
<dbReference type="GO" id="GO:0003677">
    <property type="term" value="F:DNA binding"/>
    <property type="evidence" value="ECO:0007669"/>
    <property type="project" value="UniProtKB-KW"/>
</dbReference>
<dbReference type="InterPro" id="IPR001387">
    <property type="entry name" value="Cro/C1-type_HTH"/>
</dbReference>
<dbReference type="InterPro" id="IPR014710">
    <property type="entry name" value="RmlC-like_jellyroll"/>
</dbReference>
<dbReference type="SUPFAM" id="SSF51182">
    <property type="entry name" value="RmlC-like cupins"/>
    <property type="match status" value="1"/>
</dbReference>
<organism evidence="3">
    <name type="scientific">bioreactor metagenome</name>
    <dbReference type="NCBI Taxonomy" id="1076179"/>
    <lineage>
        <taxon>unclassified sequences</taxon>
        <taxon>metagenomes</taxon>
        <taxon>ecological metagenomes</taxon>
    </lineage>
</organism>
<dbReference type="Pfam" id="PF07883">
    <property type="entry name" value="Cupin_2"/>
    <property type="match status" value="1"/>
</dbReference>
<sequence length="188" mass="21613">MNKVIGSKVKELRTQKKMTLKELSEKTNLSTGFLSQLERGLTSIATDSLLSIAEALEVELSYFFSSAKRKERVIQRSYEREVYNIDNCLYVNYVLSNSINDKTMLPRLIEILPNSSEEELSSFHHEGEEFIYVLEGILTLFINNERQNLYPGDCAHIDSKVCHNFTNYTNKVTKILIVSIPNHLNDTK</sequence>
<dbReference type="PANTHER" id="PTHR46797:SF25">
    <property type="entry name" value="TRANSCRIPTIONAL REGULATOR"/>
    <property type="match status" value="1"/>
</dbReference>
<dbReference type="PANTHER" id="PTHR46797">
    <property type="entry name" value="HTH-TYPE TRANSCRIPTIONAL REGULATOR"/>
    <property type="match status" value="1"/>
</dbReference>
<protein>
    <submittedName>
        <fullName evidence="3">HTH-type transcriptional regulator PuuR</fullName>
    </submittedName>
</protein>
<dbReference type="AlphaFoldDB" id="A0A645AI23"/>
<keyword evidence="1" id="KW-0238">DNA-binding</keyword>
<gene>
    <name evidence="3" type="primary">puuR_13</name>
    <name evidence="3" type="ORF">SDC9_99619</name>
</gene>